<protein>
    <submittedName>
        <fullName evidence="1 2">Uncharacterized protein</fullName>
    </submittedName>
</protein>
<accession>A0A2K1IZS7</accession>
<dbReference type="Proteomes" id="UP000006727">
    <property type="component" value="Chromosome 18"/>
</dbReference>
<reference evidence="1 3" key="1">
    <citation type="journal article" date="2008" name="Science">
        <title>The Physcomitrella genome reveals evolutionary insights into the conquest of land by plants.</title>
        <authorList>
            <person name="Rensing S."/>
            <person name="Lang D."/>
            <person name="Zimmer A."/>
            <person name="Terry A."/>
            <person name="Salamov A."/>
            <person name="Shapiro H."/>
            <person name="Nishiyama T."/>
            <person name="Perroud P.-F."/>
            <person name="Lindquist E."/>
            <person name="Kamisugi Y."/>
            <person name="Tanahashi T."/>
            <person name="Sakakibara K."/>
            <person name="Fujita T."/>
            <person name="Oishi K."/>
            <person name="Shin-I T."/>
            <person name="Kuroki Y."/>
            <person name="Toyoda A."/>
            <person name="Suzuki Y."/>
            <person name="Hashimoto A."/>
            <person name="Yamaguchi K."/>
            <person name="Sugano A."/>
            <person name="Kohara Y."/>
            <person name="Fujiyama A."/>
            <person name="Anterola A."/>
            <person name="Aoki S."/>
            <person name="Ashton N."/>
            <person name="Barbazuk W.B."/>
            <person name="Barker E."/>
            <person name="Bennetzen J."/>
            <person name="Bezanilla M."/>
            <person name="Blankenship R."/>
            <person name="Cho S.H."/>
            <person name="Dutcher S."/>
            <person name="Estelle M."/>
            <person name="Fawcett J.A."/>
            <person name="Gundlach H."/>
            <person name="Hanada K."/>
            <person name="Heyl A."/>
            <person name="Hicks K.A."/>
            <person name="Hugh J."/>
            <person name="Lohr M."/>
            <person name="Mayer K."/>
            <person name="Melkozernov A."/>
            <person name="Murata T."/>
            <person name="Nelson D."/>
            <person name="Pils B."/>
            <person name="Prigge M."/>
            <person name="Reiss B."/>
            <person name="Renner T."/>
            <person name="Rombauts S."/>
            <person name="Rushton P."/>
            <person name="Sanderfoot A."/>
            <person name="Schween G."/>
            <person name="Shiu S.-H."/>
            <person name="Stueber K."/>
            <person name="Theodoulou F.L."/>
            <person name="Tu H."/>
            <person name="Van de Peer Y."/>
            <person name="Verrier P.J."/>
            <person name="Waters E."/>
            <person name="Wood A."/>
            <person name="Yang L."/>
            <person name="Cove D."/>
            <person name="Cuming A."/>
            <person name="Hasebe M."/>
            <person name="Lucas S."/>
            <person name="Mishler D.B."/>
            <person name="Reski R."/>
            <person name="Grigoriev I."/>
            <person name="Quatrano R.S."/>
            <person name="Boore J.L."/>
        </authorList>
    </citation>
    <scope>NUCLEOTIDE SEQUENCE [LARGE SCALE GENOMIC DNA]</scope>
    <source>
        <strain evidence="2 3">cv. Gransden 2004</strain>
    </source>
</reference>
<organism evidence="1">
    <name type="scientific">Physcomitrium patens</name>
    <name type="common">Spreading-leaved earth moss</name>
    <name type="synonym">Physcomitrella patens</name>
    <dbReference type="NCBI Taxonomy" id="3218"/>
    <lineage>
        <taxon>Eukaryota</taxon>
        <taxon>Viridiplantae</taxon>
        <taxon>Streptophyta</taxon>
        <taxon>Embryophyta</taxon>
        <taxon>Bryophyta</taxon>
        <taxon>Bryophytina</taxon>
        <taxon>Bryopsida</taxon>
        <taxon>Funariidae</taxon>
        <taxon>Funariales</taxon>
        <taxon>Funariaceae</taxon>
        <taxon>Physcomitrium</taxon>
    </lineage>
</organism>
<proteinExistence type="predicted"/>
<dbReference type="AlphaFoldDB" id="A0A2K1IZS7"/>
<evidence type="ECO:0000313" key="3">
    <source>
        <dbReference type="Proteomes" id="UP000006727"/>
    </source>
</evidence>
<name>A0A2K1IZS7_PHYPA</name>
<dbReference type="Gramene" id="Pp3c18_2930V3.1">
    <property type="protein sequence ID" value="PAC:32981030.CDS.1"/>
    <property type="gene ID" value="Pp3c18_2930"/>
</dbReference>
<dbReference type="InParanoid" id="A0A2K1IZS7"/>
<reference evidence="1 3" key="2">
    <citation type="journal article" date="2018" name="Plant J.">
        <title>The Physcomitrella patens chromosome-scale assembly reveals moss genome structure and evolution.</title>
        <authorList>
            <person name="Lang D."/>
            <person name="Ullrich K.K."/>
            <person name="Murat F."/>
            <person name="Fuchs J."/>
            <person name="Jenkins J."/>
            <person name="Haas F.B."/>
            <person name="Piednoel M."/>
            <person name="Gundlach H."/>
            <person name="Van Bel M."/>
            <person name="Meyberg R."/>
            <person name="Vives C."/>
            <person name="Morata J."/>
            <person name="Symeonidi A."/>
            <person name="Hiss M."/>
            <person name="Muchero W."/>
            <person name="Kamisugi Y."/>
            <person name="Saleh O."/>
            <person name="Blanc G."/>
            <person name="Decker E.L."/>
            <person name="van Gessel N."/>
            <person name="Grimwood J."/>
            <person name="Hayes R.D."/>
            <person name="Graham S.W."/>
            <person name="Gunter L.E."/>
            <person name="McDaniel S.F."/>
            <person name="Hoernstein S.N.W."/>
            <person name="Larsson A."/>
            <person name="Li F.W."/>
            <person name="Perroud P.F."/>
            <person name="Phillips J."/>
            <person name="Ranjan P."/>
            <person name="Rokshar D.S."/>
            <person name="Rothfels C.J."/>
            <person name="Schneider L."/>
            <person name="Shu S."/>
            <person name="Stevenson D.W."/>
            <person name="Thummler F."/>
            <person name="Tillich M."/>
            <person name="Villarreal Aguilar J.C."/>
            <person name="Widiez T."/>
            <person name="Wong G.K."/>
            <person name="Wymore A."/>
            <person name="Zhang Y."/>
            <person name="Zimmer A.D."/>
            <person name="Quatrano R.S."/>
            <person name="Mayer K.F.X."/>
            <person name="Goodstein D."/>
            <person name="Casacuberta J.M."/>
            <person name="Vandepoele K."/>
            <person name="Reski R."/>
            <person name="Cuming A.C."/>
            <person name="Tuskan G.A."/>
            <person name="Maumus F."/>
            <person name="Salse J."/>
            <person name="Schmutz J."/>
            <person name="Rensing S.A."/>
        </authorList>
    </citation>
    <scope>NUCLEOTIDE SEQUENCE [LARGE SCALE GENOMIC DNA]</scope>
    <source>
        <strain evidence="2 3">cv. Gransden 2004</strain>
    </source>
</reference>
<keyword evidence="3" id="KW-1185">Reference proteome</keyword>
<dbReference type="EMBL" id="ABEU02000018">
    <property type="protein sequence ID" value="PNR34771.1"/>
    <property type="molecule type" value="Genomic_DNA"/>
</dbReference>
<reference evidence="2" key="3">
    <citation type="submission" date="2020-12" db="UniProtKB">
        <authorList>
            <consortium name="EnsemblPlants"/>
        </authorList>
    </citation>
    <scope>IDENTIFICATION</scope>
</reference>
<dbReference type="EnsemblPlants" id="Pp3c18_2930V3.1">
    <property type="protein sequence ID" value="PAC:32981030.CDS.1"/>
    <property type="gene ID" value="Pp3c18_2930"/>
</dbReference>
<sequence length="94" mass="10933">MAFPKKTNHCTSDALNALCKNVIDIRHKSQQQHRSSIMTNFSPVNRLLLQTEVRMEAMRNRWNDCIAAIERIAVRNPAEVFVDHVYQPDAVWLK</sequence>
<evidence type="ECO:0000313" key="1">
    <source>
        <dbReference type="EMBL" id="PNR34771.1"/>
    </source>
</evidence>
<evidence type="ECO:0000313" key="2">
    <source>
        <dbReference type="EnsemblPlants" id="PAC:32981030.CDS.1"/>
    </source>
</evidence>
<gene>
    <name evidence="1" type="ORF">PHYPA_022669</name>
</gene>